<sequence length="236" mass="24998">MQLAGLFIAGGLLAGCVVPGAANVGQGHVGSAAEILPDDAQMSSLLALRLHSDARVERLDLAAANAHSADTRTSSVECLGVASPSWGTTFAEAPIRQAIQQQWSTRWKIRGTGSGTTIEIQIVELDSPGSARTWFTTLEANWRHCQDKPFTTQGTGTVAVTNVEIKNVAQDRISSDLVQAIVTESTGPQHLAPRQTQRAAIQTSQYIIDVSVRGRNDATSDKAQSVARLVKANATA</sequence>
<dbReference type="InterPro" id="IPR026954">
    <property type="entry name" value="PknH-like_Extracell"/>
</dbReference>
<dbReference type="EMBL" id="MLIS01000216">
    <property type="protein sequence ID" value="OHU75694.1"/>
    <property type="molecule type" value="Genomic_DNA"/>
</dbReference>
<feature type="domain" description="PknH-like extracellular" evidence="1">
    <location>
        <begin position="33"/>
        <end position="228"/>
    </location>
</feature>
<dbReference type="Proteomes" id="UP000179441">
    <property type="component" value="Unassembled WGS sequence"/>
</dbReference>
<evidence type="ECO:0000313" key="3">
    <source>
        <dbReference type="Proteomes" id="UP000179441"/>
    </source>
</evidence>
<gene>
    <name evidence="2" type="ORF">BKG84_27570</name>
</gene>
<comment type="caution">
    <text evidence="2">The sequence shown here is derived from an EMBL/GenBank/DDBJ whole genome shotgun (WGS) entry which is preliminary data.</text>
</comment>
<organism evidence="2 3">
    <name type="scientific">Mycobacteroides chelonae</name>
    <name type="common">Mycobacterium chelonae</name>
    <dbReference type="NCBI Taxonomy" id="1774"/>
    <lineage>
        <taxon>Bacteria</taxon>
        <taxon>Bacillati</taxon>
        <taxon>Actinomycetota</taxon>
        <taxon>Actinomycetes</taxon>
        <taxon>Mycobacteriales</taxon>
        <taxon>Mycobacteriaceae</taxon>
        <taxon>Mycobacteroides</taxon>
    </lineage>
</organism>
<dbReference type="InterPro" id="IPR038232">
    <property type="entry name" value="PknH-like_Extracell_sf"/>
</dbReference>
<dbReference type="AlphaFoldDB" id="A0A1S1LSC5"/>
<protein>
    <recommendedName>
        <fullName evidence="1">PknH-like extracellular domain-containing protein</fullName>
    </recommendedName>
</protein>
<dbReference type="Pfam" id="PF14032">
    <property type="entry name" value="PknH_C"/>
    <property type="match status" value="1"/>
</dbReference>
<evidence type="ECO:0000313" key="2">
    <source>
        <dbReference type="EMBL" id="OHU75694.1"/>
    </source>
</evidence>
<evidence type="ECO:0000259" key="1">
    <source>
        <dbReference type="Pfam" id="PF14032"/>
    </source>
</evidence>
<accession>A0A1S1LSC5</accession>
<reference evidence="2 3" key="1">
    <citation type="submission" date="2016-10" db="EMBL/GenBank/DDBJ databases">
        <title>Evaluation of Human, Veterinary and Environmental Mycobacterium chelonae Isolates by Core Genome Phylogenomic Analysis, Targeted Gene Comparison, and Anti-microbial Susceptibility Patterns: A Tale of Mistaken Identities.</title>
        <authorList>
            <person name="Fogelson S.B."/>
            <person name="Camus A.C."/>
            <person name="Lorenz W."/>
            <person name="Vasireddy R."/>
            <person name="Vasireddy S."/>
            <person name="Smith T."/>
            <person name="Brown-Elliott B.A."/>
            <person name="Wallace R.J.Jr."/>
            <person name="Hasan N.A."/>
            <person name="Reischl U."/>
            <person name="Sanchez S."/>
        </authorList>
    </citation>
    <scope>NUCLEOTIDE SEQUENCE [LARGE SCALE GENOMIC DNA]</scope>
    <source>
        <strain evidence="2 3">15518</strain>
    </source>
</reference>
<proteinExistence type="predicted"/>
<name>A0A1S1LSC5_MYCCH</name>
<keyword evidence="3" id="KW-1185">Reference proteome</keyword>
<dbReference type="Gene3D" id="3.40.1000.70">
    <property type="entry name" value="PknH-like extracellular domain"/>
    <property type="match status" value="1"/>
</dbReference>